<gene>
    <name evidence="1" type="ORF">J2Y69_002763</name>
</gene>
<dbReference type="EMBL" id="JAVDUM010000012">
    <property type="protein sequence ID" value="MDR6868152.1"/>
    <property type="molecule type" value="Genomic_DNA"/>
</dbReference>
<dbReference type="Proteomes" id="UP001259347">
    <property type="component" value="Unassembled WGS sequence"/>
</dbReference>
<dbReference type="RefSeq" id="WP_310021686.1">
    <property type="nucleotide sequence ID" value="NZ_JAVDUM010000012.1"/>
</dbReference>
<evidence type="ECO:0000313" key="1">
    <source>
        <dbReference type="EMBL" id="MDR6868152.1"/>
    </source>
</evidence>
<keyword evidence="2" id="KW-1185">Reference proteome</keyword>
<comment type="caution">
    <text evidence="1">The sequence shown here is derived from an EMBL/GenBank/DDBJ whole genome shotgun (WGS) entry which is preliminary data.</text>
</comment>
<name>A0ABU1SEX2_9MICO</name>
<organism evidence="1 2">
    <name type="scientific">Microbacterium resistens</name>
    <dbReference type="NCBI Taxonomy" id="156977"/>
    <lineage>
        <taxon>Bacteria</taxon>
        <taxon>Bacillati</taxon>
        <taxon>Actinomycetota</taxon>
        <taxon>Actinomycetes</taxon>
        <taxon>Micrococcales</taxon>
        <taxon>Microbacteriaceae</taxon>
        <taxon>Microbacterium</taxon>
    </lineage>
</organism>
<sequence>MTILRDTTIRPIDLLVPGSSGLEKLEATNVTFLGPAVLLLVGNITFAGNTTFQGNVEGLIWDLDPTRTQIAGAIMLKDPHFDNCTFDHRIGIAGPGNVISQLISKIEV</sequence>
<protein>
    <submittedName>
        <fullName evidence="1">Uncharacterized protein</fullName>
    </submittedName>
</protein>
<reference evidence="1 2" key="1">
    <citation type="submission" date="2023-07" db="EMBL/GenBank/DDBJ databases">
        <title>Sorghum-associated microbial communities from plants grown in Nebraska, USA.</title>
        <authorList>
            <person name="Schachtman D."/>
        </authorList>
    </citation>
    <scope>NUCLEOTIDE SEQUENCE [LARGE SCALE GENOMIC DNA]</scope>
    <source>
        <strain evidence="1 2">2980</strain>
    </source>
</reference>
<evidence type="ECO:0000313" key="2">
    <source>
        <dbReference type="Proteomes" id="UP001259347"/>
    </source>
</evidence>
<accession>A0ABU1SEX2</accession>
<proteinExistence type="predicted"/>